<evidence type="ECO:0000313" key="2">
    <source>
        <dbReference type="EnsemblProtists" id="EKX48751"/>
    </source>
</evidence>
<protein>
    <submittedName>
        <fullName evidence="1 2">Uncharacterized protein</fullName>
    </submittedName>
</protein>
<dbReference type="EnsemblProtists" id="EKX48751">
    <property type="protein sequence ID" value="EKX48751"/>
    <property type="gene ID" value="GUITHDRAFT_136428"/>
</dbReference>
<dbReference type="GeneID" id="17305599"/>
<reference evidence="3" key="2">
    <citation type="submission" date="2012-11" db="EMBL/GenBank/DDBJ databases">
        <authorList>
            <person name="Kuo A."/>
            <person name="Curtis B.A."/>
            <person name="Tanifuji G."/>
            <person name="Burki F."/>
            <person name="Gruber A."/>
            <person name="Irimia M."/>
            <person name="Maruyama S."/>
            <person name="Arias M.C."/>
            <person name="Ball S.G."/>
            <person name="Gile G.H."/>
            <person name="Hirakawa Y."/>
            <person name="Hopkins J.F."/>
            <person name="Rensing S.A."/>
            <person name="Schmutz J."/>
            <person name="Symeonidi A."/>
            <person name="Elias M."/>
            <person name="Eveleigh R.J."/>
            <person name="Herman E.K."/>
            <person name="Klute M.J."/>
            <person name="Nakayama T."/>
            <person name="Obornik M."/>
            <person name="Reyes-Prieto A."/>
            <person name="Armbrust E.V."/>
            <person name="Aves S.J."/>
            <person name="Beiko R.G."/>
            <person name="Coutinho P."/>
            <person name="Dacks J.B."/>
            <person name="Durnford D.G."/>
            <person name="Fast N.M."/>
            <person name="Green B.R."/>
            <person name="Grisdale C."/>
            <person name="Hempe F."/>
            <person name="Henrissat B."/>
            <person name="Hoppner M.P."/>
            <person name="Ishida K.-I."/>
            <person name="Kim E."/>
            <person name="Koreny L."/>
            <person name="Kroth P.G."/>
            <person name="Liu Y."/>
            <person name="Malik S.-B."/>
            <person name="Maier U.G."/>
            <person name="McRose D."/>
            <person name="Mock T."/>
            <person name="Neilson J.A."/>
            <person name="Onodera N.T."/>
            <person name="Poole A.M."/>
            <person name="Pritham E.J."/>
            <person name="Richards T.A."/>
            <person name="Rocap G."/>
            <person name="Roy S.W."/>
            <person name="Sarai C."/>
            <person name="Schaack S."/>
            <person name="Shirato S."/>
            <person name="Slamovits C.H."/>
            <person name="Spencer D.F."/>
            <person name="Suzuki S."/>
            <person name="Worden A.Z."/>
            <person name="Zauner S."/>
            <person name="Barry K."/>
            <person name="Bell C."/>
            <person name="Bharti A.K."/>
            <person name="Crow J.A."/>
            <person name="Grimwood J."/>
            <person name="Kramer R."/>
            <person name="Lindquist E."/>
            <person name="Lucas S."/>
            <person name="Salamov A."/>
            <person name="McFadden G.I."/>
            <person name="Lane C.E."/>
            <person name="Keeling P.J."/>
            <person name="Gray M.W."/>
            <person name="Grigoriev I.V."/>
            <person name="Archibald J.M."/>
        </authorList>
    </citation>
    <scope>NUCLEOTIDE SEQUENCE</scope>
    <source>
        <strain evidence="3">CCMP2712</strain>
    </source>
</reference>
<dbReference type="EMBL" id="JH992984">
    <property type="protein sequence ID" value="EKX48751.1"/>
    <property type="molecule type" value="Genomic_DNA"/>
</dbReference>
<dbReference type="HOGENOM" id="CLU_037912_0_0_1"/>
<gene>
    <name evidence="1" type="ORF">GUITHDRAFT_136428</name>
</gene>
<dbReference type="Proteomes" id="UP000011087">
    <property type="component" value="Unassembled WGS sequence"/>
</dbReference>
<name>L1JJR9_GUITC</name>
<evidence type="ECO:0000313" key="3">
    <source>
        <dbReference type="Proteomes" id="UP000011087"/>
    </source>
</evidence>
<evidence type="ECO:0000313" key="1">
    <source>
        <dbReference type="EMBL" id="EKX48751.1"/>
    </source>
</evidence>
<reference evidence="1 3" key="1">
    <citation type="journal article" date="2012" name="Nature">
        <title>Algal genomes reveal evolutionary mosaicism and the fate of nucleomorphs.</title>
        <authorList>
            <consortium name="DOE Joint Genome Institute"/>
            <person name="Curtis B.A."/>
            <person name="Tanifuji G."/>
            <person name="Burki F."/>
            <person name="Gruber A."/>
            <person name="Irimia M."/>
            <person name="Maruyama S."/>
            <person name="Arias M.C."/>
            <person name="Ball S.G."/>
            <person name="Gile G.H."/>
            <person name="Hirakawa Y."/>
            <person name="Hopkins J.F."/>
            <person name="Kuo A."/>
            <person name="Rensing S.A."/>
            <person name="Schmutz J."/>
            <person name="Symeonidi A."/>
            <person name="Elias M."/>
            <person name="Eveleigh R.J."/>
            <person name="Herman E.K."/>
            <person name="Klute M.J."/>
            <person name="Nakayama T."/>
            <person name="Obornik M."/>
            <person name="Reyes-Prieto A."/>
            <person name="Armbrust E.V."/>
            <person name="Aves S.J."/>
            <person name="Beiko R.G."/>
            <person name="Coutinho P."/>
            <person name="Dacks J.B."/>
            <person name="Durnford D.G."/>
            <person name="Fast N.M."/>
            <person name="Green B.R."/>
            <person name="Grisdale C.J."/>
            <person name="Hempel F."/>
            <person name="Henrissat B."/>
            <person name="Hoppner M.P."/>
            <person name="Ishida K."/>
            <person name="Kim E."/>
            <person name="Koreny L."/>
            <person name="Kroth P.G."/>
            <person name="Liu Y."/>
            <person name="Malik S.B."/>
            <person name="Maier U.G."/>
            <person name="McRose D."/>
            <person name="Mock T."/>
            <person name="Neilson J.A."/>
            <person name="Onodera N.T."/>
            <person name="Poole A.M."/>
            <person name="Pritham E.J."/>
            <person name="Richards T.A."/>
            <person name="Rocap G."/>
            <person name="Roy S.W."/>
            <person name="Sarai C."/>
            <person name="Schaack S."/>
            <person name="Shirato S."/>
            <person name="Slamovits C.H."/>
            <person name="Spencer D.F."/>
            <person name="Suzuki S."/>
            <person name="Worden A.Z."/>
            <person name="Zauner S."/>
            <person name="Barry K."/>
            <person name="Bell C."/>
            <person name="Bharti A.K."/>
            <person name="Crow J.A."/>
            <person name="Grimwood J."/>
            <person name="Kramer R."/>
            <person name="Lindquist E."/>
            <person name="Lucas S."/>
            <person name="Salamov A."/>
            <person name="McFadden G.I."/>
            <person name="Lane C.E."/>
            <person name="Keeling P.J."/>
            <person name="Gray M.W."/>
            <person name="Grigoriev I.V."/>
            <person name="Archibald J.M."/>
        </authorList>
    </citation>
    <scope>NUCLEOTIDE SEQUENCE</scope>
    <source>
        <strain evidence="1 3">CCMP2712</strain>
    </source>
</reference>
<dbReference type="PaxDb" id="55529-EKX48751"/>
<reference evidence="2" key="3">
    <citation type="submission" date="2016-03" db="UniProtKB">
        <authorList>
            <consortium name="EnsemblProtists"/>
        </authorList>
    </citation>
    <scope>IDENTIFICATION</scope>
</reference>
<dbReference type="AlphaFoldDB" id="L1JJR9"/>
<dbReference type="RefSeq" id="XP_005835731.1">
    <property type="nucleotide sequence ID" value="XM_005835674.1"/>
</dbReference>
<dbReference type="KEGG" id="gtt:GUITHDRAFT_136428"/>
<accession>L1JJR9</accession>
<sequence length="452" mass="51480">MQAVEWDHYQQDITSDRRALKRQRQKQCKSKERSITSNLIGQLDAMTPVKRPAELSALGQLSSGRNRAQLLSDVIAHVREVNKFRSRDLADASADSSEAAERPSRLLSSCGGEALIEALLTSHVDRIVVVELPSWRICRMSVAFENDYRESVFSPTLVGQSLMHFVESSYIDRMRDFARRLRSNQSLGMQQERRLSSRIDVMFRVFRRHNIVTVGSSIVPLWARYGGIGIFVIEGRMERVTEPDWIRLNLRPLFGVYLFSPEGSNSAPWRVDAAMTSYGFPSERNFLSLYMPALHNTEESTSIIQWIKEGAMARLASVQEAIFAFLATKHEAHMMFDPDSSGRICAHIHVRIALPRMFGGFKSSWTCLLKQPLDGTAVKEMGGHWMAREDMFKFTAFFMRVGDKTWTFASGLIQHEGQVFKDPLEEPYRYSYLVKRVGEADVTLVGLLADHE</sequence>
<proteinExistence type="predicted"/>
<keyword evidence="3" id="KW-1185">Reference proteome</keyword>
<organism evidence="1">
    <name type="scientific">Guillardia theta (strain CCMP2712)</name>
    <name type="common">Cryptophyte</name>
    <dbReference type="NCBI Taxonomy" id="905079"/>
    <lineage>
        <taxon>Eukaryota</taxon>
        <taxon>Cryptophyceae</taxon>
        <taxon>Pyrenomonadales</taxon>
        <taxon>Geminigeraceae</taxon>
        <taxon>Guillardia</taxon>
    </lineage>
</organism>